<name>A0A812B8Z9_ACAPH</name>
<keyword evidence="3" id="KW-0862">Zinc</keyword>
<dbReference type="InterPro" id="IPR001849">
    <property type="entry name" value="PH_domain"/>
</dbReference>
<dbReference type="InterPro" id="IPR011011">
    <property type="entry name" value="Znf_FYVE_PHD"/>
</dbReference>
<feature type="domain" description="PH" evidence="7">
    <location>
        <begin position="75"/>
        <end position="171"/>
    </location>
</feature>
<keyword evidence="2 4" id="KW-0863">Zinc-finger</keyword>
<dbReference type="SMART" id="SM00233">
    <property type="entry name" value="PH"/>
    <property type="match status" value="1"/>
</dbReference>
<dbReference type="GO" id="GO:0008333">
    <property type="term" value="P:endosome to lysosome transport"/>
    <property type="evidence" value="ECO:0007669"/>
    <property type="project" value="TreeGrafter"/>
</dbReference>
<evidence type="ECO:0000259" key="8">
    <source>
        <dbReference type="PROSITE" id="PS50178"/>
    </source>
</evidence>
<dbReference type="GO" id="GO:0035091">
    <property type="term" value="F:phosphatidylinositol binding"/>
    <property type="evidence" value="ECO:0007669"/>
    <property type="project" value="TreeGrafter"/>
</dbReference>
<keyword evidence="6" id="KW-1133">Transmembrane helix</keyword>
<dbReference type="Pfam" id="PF00169">
    <property type="entry name" value="PH"/>
    <property type="match status" value="1"/>
</dbReference>
<dbReference type="SUPFAM" id="SSF57903">
    <property type="entry name" value="FYVE/PHD zinc finger"/>
    <property type="match status" value="1"/>
</dbReference>
<keyword evidence="10" id="KW-1185">Reference proteome</keyword>
<reference evidence="9" key="1">
    <citation type="submission" date="2021-01" db="EMBL/GenBank/DDBJ databases">
        <authorList>
            <person name="Li R."/>
            <person name="Bekaert M."/>
        </authorList>
    </citation>
    <scope>NUCLEOTIDE SEQUENCE</scope>
    <source>
        <strain evidence="9">Farmed</strain>
    </source>
</reference>
<dbReference type="PANTHER" id="PTHR46280">
    <property type="entry name" value="PLECKSTRIN HOMOLOGY DOMAIN-CONTAINING FAMILY F MEMBER 2-RELATED"/>
    <property type="match status" value="1"/>
</dbReference>
<feature type="region of interest" description="Disordered" evidence="5">
    <location>
        <begin position="259"/>
        <end position="301"/>
    </location>
</feature>
<evidence type="ECO:0008006" key="11">
    <source>
        <dbReference type="Google" id="ProtNLM"/>
    </source>
</evidence>
<evidence type="ECO:0000256" key="1">
    <source>
        <dbReference type="ARBA" id="ARBA00022723"/>
    </source>
</evidence>
<proteinExistence type="predicted"/>
<dbReference type="InterPro" id="IPR000306">
    <property type="entry name" value="Znf_FYVE"/>
</dbReference>
<comment type="caution">
    <text evidence="9">The sequence shown here is derived from an EMBL/GenBank/DDBJ whole genome shotgun (WGS) entry which is preliminary data.</text>
</comment>
<evidence type="ECO:0000313" key="10">
    <source>
        <dbReference type="Proteomes" id="UP000597762"/>
    </source>
</evidence>
<dbReference type="SMART" id="SM00064">
    <property type="entry name" value="FYVE"/>
    <property type="match status" value="1"/>
</dbReference>
<evidence type="ECO:0000256" key="6">
    <source>
        <dbReference type="SAM" id="Phobius"/>
    </source>
</evidence>
<dbReference type="SUPFAM" id="SSF50729">
    <property type="entry name" value="PH domain-like"/>
    <property type="match status" value="1"/>
</dbReference>
<gene>
    <name evidence="9" type="ORF">SPHA_12923</name>
</gene>
<dbReference type="InterPro" id="IPR017455">
    <property type="entry name" value="Znf_FYVE-rel"/>
</dbReference>
<dbReference type="GO" id="GO:0008270">
    <property type="term" value="F:zinc ion binding"/>
    <property type="evidence" value="ECO:0007669"/>
    <property type="project" value="UniProtKB-KW"/>
</dbReference>
<keyword evidence="1" id="KW-0479">Metal-binding</keyword>
<feature type="compositionally biased region" description="Low complexity" evidence="5">
    <location>
        <begin position="261"/>
        <end position="274"/>
    </location>
</feature>
<dbReference type="AlphaFoldDB" id="A0A812B8Z9"/>
<dbReference type="CDD" id="cd15717">
    <property type="entry name" value="FYVE_PKHF"/>
    <property type="match status" value="1"/>
</dbReference>
<dbReference type="Pfam" id="PF01363">
    <property type="entry name" value="FYVE"/>
    <property type="match status" value="1"/>
</dbReference>
<evidence type="ECO:0000259" key="7">
    <source>
        <dbReference type="PROSITE" id="PS50003"/>
    </source>
</evidence>
<keyword evidence="6" id="KW-0472">Membrane</keyword>
<organism evidence="9 10">
    <name type="scientific">Acanthosepion pharaonis</name>
    <name type="common">Pharaoh cuttlefish</name>
    <name type="synonym">Sepia pharaonis</name>
    <dbReference type="NCBI Taxonomy" id="158019"/>
    <lineage>
        <taxon>Eukaryota</taxon>
        <taxon>Metazoa</taxon>
        <taxon>Spiralia</taxon>
        <taxon>Lophotrochozoa</taxon>
        <taxon>Mollusca</taxon>
        <taxon>Cephalopoda</taxon>
        <taxon>Coleoidea</taxon>
        <taxon>Decapodiformes</taxon>
        <taxon>Sepiida</taxon>
        <taxon>Sepiina</taxon>
        <taxon>Sepiidae</taxon>
        <taxon>Acanthosepion</taxon>
    </lineage>
</organism>
<keyword evidence="6" id="KW-0812">Transmembrane</keyword>
<dbReference type="OrthoDB" id="70570at2759"/>
<dbReference type="InterPro" id="IPR013083">
    <property type="entry name" value="Znf_RING/FYVE/PHD"/>
</dbReference>
<dbReference type="Gene3D" id="3.30.40.10">
    <property type="entry name" value="Zinc/RING finger domain, C3HC4 (zinc finger)"/>
    <property type="match status" value="1"/>
</dbReference>
<dbReference type="PROSITE" id="PS50003">
    <property type="entry name" value="PH_DOMAIN"/>
    <property type="match status" value="1"/>
</dbReference>
<accession>A0A812B8Z9</accession>
<dbReference type="Proteomes" id="UP000597762">
    <property type="component" value="Unassembled WGS sequence"/>
</dbReference>
<dbReference type="InterPro" id="IPR051765">
    <property type="entry name" value="PH_domain-containing_F"/>
</dbReference>
<dbReference type="CDD" id="cd01218">
    <property type="entry name" value="PH_Phafin2-like"/>
    <property type="match status" value="1"/>
</dbReference>
<feature type="domain" description="FYVE-type" evidence="8">
    <location>
        <begin position="193"/>
        <end position="253"/>
    </location>
</feature>
<dbReference type="EMBL" id="CAHIKZ030000432">
    <property type="protein sequence ID" value="CAE1174048.1"/>
    <property type="molecule type" value="Genomic_DNA"/>
</dbReference>
<evidence type="ECO:0000256" key="2">
    <source>
        <dbReference type="ARBA" id="ARBA00022771"/>
    </source>
</evidence>
<dbReference type="InterPro" id="IPR011993">
    <property type="entry name" value="PH-like_dom_sf"/>
</dbReference>
<dbReference type="GO" id="GO:0007032">
    <property type="term" value="P:endosome organization"/>
    <property type="evidence" value="ECO:0007669"/>
    <property type="project" value="TreeGrafter"/>
</dbReference>
<evidence type="ECO:0000256" key="5">
    <source>
        <dbReference type="SAM" id="MobiDB-lite"/>
    </source>
</evidence>
<evidence type="ECO:0000256" key="3">
    <source>
        <dbReference type="ARBA" id="ARBA00022833"/>
    </source>
</evidence>
<dbReference type="PANTHER" id="PTHR46280:SF3">
    <property type="entry name" value="PLECKSTRIN HOMOLOGY DOMAIN-CONTAINING FAMILY F MEMBER 1 HOMOLOG"/>
    <property type="match status" value="1"/>
</dbReference>
<dbReference type="PROSITE" id="PS50178">
    <property type="entry name" value="ZF_FYVE"/>
    <property type="match status" value="1"/>
</dbReference>
<dbReference type="FunFam" id="2.30.29.30:FF:000167">
    <property type="entry name" value="Pleckstrin homology domain-containing family F member 2"/>
    <property type="match status" value="1"/>
</dbReference>
<dbReference type="GO" id="GO:0005769">
    <property type="term" value="C:early endosome"/>
    <property type="evidence" value="ECO:0007669"/>
    <property type="project" value="TreeGrafter"/>
</dbReference>
<dbReference type="Gene3D" id="2.30.29.30">
    <property type="entry name" value="Pleckstrin-homology domain (PH domain)/Phosphotyrosine-binding domain (PTB)"/>
    <property type="match status" value="1"/>
</dbReference>
<protein>
    <recommendedName>
        <fullName evidence="11">Pleckstrin homology domain-containing family F member 2</fullName>
    </recommendedName>
</protein>
<feature type="compositionally biased region" description="Acidic residues" evidence="5">
    <location>
        <begin position="275"/>
        <end position="287"/>
    </location>
</feature>
<dbReference type="InterPro" id="IPR037871">
    <property type="entry name" value="PH_Phafin"/>
</dbReference>
<evidence type="ECO:0000256" key="4">
    <source>
        <dbReference type="PROSITE-ProRule" id="PRU00091"/>
    </source>
</evidence>
<sequence length="313" mass="34983">MTVRQSLTTPTSISSPPPRQVKSLSIITLLISLLSILLLSLSRLTVNTNSNHKRIAYVEQCFGAAGQKLTLPGRVLVGEGVLTKMCRKKPKPRQFFLFNDILVYGNIIISKKRYNKQHIIPLDGVKLEDIEDDGNLRNGWKILSPMKSFVVYAATSSEKSEWMAHIRKCVSDLLKKRGIVQKPDNNCPVWVPDADASVCMSCKKCVFSVINRRHHCRKCGIVVCNPCSSKKMLLPQQSSKPQRVCNNCFETNVDLDANTTPSADFFSPSAADDSSSGDESSDDEDERGDSYLDNANNTNIQDQQVQFYEQESM</sequence>
<feature type="transmembrane region" description="Helical" evidence="6">
    <location>
        <begin position="24"/>
        <end position="46"/>
    </location>
</feature>
<evidence type="ECO:0000313" key="9">
    <source>
        <dbReference type="EMBL" id="CAE1174048.1"/>
    </source>
</evidence>